<dbReference type="Proteomes" id="UP000032722">
    <property type="component" value="Chromosome"/>
</dbReference>
<gene>
    <name evidence="2" type="ORF">VO56_00465</name>
</gene>
<organism evidence="3">
    <name type="scientific">Mycoplasmopsis gallinacea</name>
    <dbReference type="NCBI Taxonomy" id="29556"/>
    <lineage>
        <taxon>Bacteria</taxon>
        <taxon>Bacillati</taxon>
        <taxon>Mycoplasmatota</taxon>
        <taxon>Mycoplasmoidales</taxon>
        <taxon>Metamycoplasmataceae</taxon>
        <taxon>Mycoplasmopsis</taxon>
    </lineage>
</organism>
<feature type="transmembrane region" description="Helical" evidence="1">
    <location>
        <begin position="45"/>
        <end position="71"/>
    </location>
</feature>
<dbReference type="EMBL" id="CP011021">
    <property type="protein sequence ID" value="AKA49756.1"/>
    <property type="molecule type" value="Genomic_DNA"/>
</dbReference>
<reference evidence="2 3" key="1">
    <citation type="journal article" date="2015" name="Genome Announc.">
        <title>Complete Genome Sequence of Mycoplasma meleagridis, a Possible Emerging Pathogen in Chickens.</title>
        <authorList>
            <person name="Abolnik C."/>
        </authorList>
    </citation>
    <scope>NUCLEOTIDE SEQUENCE [LARGE SCALE GENOMIC DNA]</scope>
    <source>
        <strain evidence="2 3">B2096 8B</strain>
    </source>
</reference>
<name>A0A0D5ZIY1_9BACT</name>
<evidence type="ECO:0000313" key="3">
    <source>
        <dbReference type="Proteomes" id="UP000032722"/>
    </source>
</evidence>
<keyword evidence="1" id="KW-0812">Transmembrane</keyword>
<evidence type="ECO:0000256" key="1">
    <source>
        <dbReference type="SAM" id="Phobius"/>
    </source>
</evidence>
<accession>A0A0D5ZIY1</accession>
<keyword evidence="1" id="KW-0472">Membrane</keyword>
<protein>
    <submittedName>
        <fullName evidence="2">Uncharacterized protein</fullName>
    </submittedName>
</protein>
<evidence type="ECO:0000313" key="2">
    <source>
        <dbReference type="EMBL" id="AKA49756.1"/>
    </source>
</evidence>
<feature type="transmembrane region" description="Helical" evidence="1">
    <location>
        <begin position="12"/>
        <end position="33"/>
    </location>
</feature>
<dbReference type="HOGENOM" id="CLU_2667170_0_0_14"/>
<keyword evidence="1" id="KW-1133">Transmembrane helix</keyword>
<sequence>MMNILKNNKFKLFILSLFLIGLILGFILCFVIIKTNPTLNFPWYGWIIIPLCTSLLISMLIYGVFNIFGVFKRMK</sequence>
<dbReference type="AlphaFoldDB" id="A0A0D5ZIY1"/>
<proteinExistence type="predicted"/>
<dbReference type="KEGG" id="mgb:VO56_00465"/>